<dbReference type="GO" id="GO:0005886">
    <property type="term" value="C:plasma membrane"/>
    <property type="evidence" value="ECO:0007669"/>
    <property type="project" value="UniProtKB-SubCell"/>
</dbReference>
<dbReference type="NCBIfam" id="TIGR01710">
    <property type="entry name" value="typeII_sec_gspG"/>
    <property type="match status" value="1"/>
</dbReference>
<dbReference type="EMBL" id="JACHWY010000001">
    <property type="protein sequence ID" value="MBB3046448.1"/>
    <property type="molecule type" value="Genomic_DNA"/>
</dbReference>
<evidence type="ECO:0000256" key="2">
    <source>
        <dbReference type="ARBA" id="ARBA00022475"/>
    </source>
</evidence>
<comment type="subcellular location">
    <subcellularLocation>
        <location evidence="1">Cell inner membrane</location>
        <topology evidence="1">Single-pass membrane protein</topology>
    </subcellularLocation>
</comment>
<evidence type="ECO:0000256" key="6">
    <source>
        <dbReference type="ARBA" id="ARBA00022989"/>
    </source>
</evidence>
<dbReference type="PRINTS" id="PR00813">
    <property type="entry name" value="BCTERIALGSPG"/>
</dbReference>
<keyword evidence="7 8" id="KW-0472">Membrane</keyword>
<feature type="domain" description="Type II secretion system protein GspG C-terminal" evidence="9">
    <location>
        <begin position="34"/>
        <end position="140"/>
    </location>
</feature>
<protein>
    <submittedName>
        <fullName evidence="10">General secretion pathway protein G</fullName>
    </submittedName>
</protein>
<evidence type="ECO:0000256" key="4">
    <source>
        <dbReference type="ARBA" id="ARBA00022519"/>
    </source>
</evidence>
<dbReference type="InterPro" id="IPR045584">
    <property type="entry name" value="Pilin-like"/>
</dbReference>
<evidence type="ECO:0000256" key="7">
    <source>
        <dbReference type="ARBA" id="ARBA00023136"/>
    </source>
</evidence>
<evidence type="ECO:0000259" key="9">
    <source>
        <dbReference type="Pfam" id="PF08334"/>
    </source>
</evidence>
<feature type="transmembrane region" description="Helical" evidence="8">
    <location>
        <begin position="14"/>
        <end position="32"/>
    </location>
</feature>
<keyword evidence="5 8" id="KW-0812">Transmembrane</keyword>
<dbReference type="AlphaFoldDB" id="A0A7W4W2V9"/>
<evidence type="ECO:0000256" key="1">
    <source>
        <dbReference type="ARBA" id="ARBA00004377"/>
    </source>
</evidence>
<keyword evidence="3" id="KW-0488">Methylation</keyword>
<dbReference type="Gene3D" id="3.30.700.10">
    <property type="entry name" value="Glycoprotein, Type 4 Pilin"/>
    <property type="match status" value="1"/>
</dbReference>
<dbReference type="Proteomes" id="UP000537130">
    <property type="component" value="Unassembled WGS sequence"/>
</dbReference>
<sequence>MLSRNCAGLTIQEILFLLLVIAGVVVLLYPVVNERLDEYQQEQAESDLQDLAAALEQYKLDNHFYPTSRQGLSALVEKPRSGPIPKNWNPEGYLTRGVVPLDPWGQPYFYESREAGRFYDLKTLGSDMSPGGTGLAADISISR</sequence>
<evidence type="ECO:0000256" key="5">
    <source>
        <dbReference type="ARBA" id="ARBA00022692"/>
    </source>
</evidence>
<dbReference type="InterPro" id="IPR013545">
    <property type="entry name" value="T2SS_protein-GspG_C"/>
</dbReference>
<keyword evidence="2" id="KW-1003">Cell membrane</keyword>
<organism evidence="10 11">
    <name type="scientific">Litorivivens lipolytica</name>
    <dbReference type="NCBI Taxonomy" id="1524264"/>
    <lineage>
        <taxon>Bacteria</taxon>
        <taxon>Pseudomonadati</taxon>
        <taxon>Pseudomonadota</taxon>
        <taxon>Gammaproteobacteria</taxon>
        <taxon>Litorivivens</taxon>
    </lineage>
</organism>
<comment type="caution">
    <text evidence="10">The sequence shown here is derived from an EMBL/GenBank/DDBJ whole genome shotgun (WGS) entry which is preliminary data.</text>
</comment>
<dbReference type="SUPFAM" id="SSF54523">
    <property type="entry name" value="Pili subunits"/>
    <property type="match status" value="1"/>
</dbReference>
<keyword evidence="6 8" id="KW-1133">Transmembrane helix</keyword>
<dbReference type="InterPro" id="IPR000983">
    <property type="entry name" value="Bac_GSPG_pilin"/>
</dbReference>
<keyword evidence="4" id="KW-0997">Cell inner membrane</keyword>
<keyword evidence="11" id="KW-1185">Reference proteome</keyword>
<gene>
    <name evidence="10" type="ORF">FHR99_000684</name>
</gene>
<evidence type="ECO:0000256" key="3">
    <source>
        <dbReference type="ARBA" id="ARBA00022481"/>
    </source>
</evidence>
<dbReference type="InterPro" id="IPR010054">
    <property type="entry name" value="Type2_sec_GspG"/>
</dbReference>
<name>A0A7W4W2V9_9GAMM</name>
<proteinExistence type="predicted"/>
<reference evidence="10 11" key="1">
    <citation type="submission" date="2020-08" db="EMBL/GenBank/DDBJ databases">
        <title>Genomic Encyclopedia of Type Strains, Phase III (KMG-III): the genomes of soil and plant-associated and newly described type strains.</title>
        <authorList>
            <person name="Whitman W."/>
        </authorList>
    </citation>
    <scope>NUCLEOTIDE SEQUENCE [LARGE SCALE GENOMIC DNA]</scope>
    <source>
        <strain evidence="10 11">CECT 8654</strain>
    </source>
</reference>
<dbReference type="GO" id="GO:0015628">
    <property type="term" value="P:protein secretion by the type II secretion system"/>
    <property type="evidence" value="ECO:0007669"/>
    <property type="project" value="InterPro"/>
</dbReference>
<evidence type="ECO:0000256" key="8">
    <source>
        <dbReference type="SAM" id="Phobius"/>
    </source>
</evidence>
<evidence type="ECO:0000313" key="10">
    <source>
        <dbReference type="EMBL" id="MBB3046448.1"/>
    </source>
</evidence>
<evidence type="ECO:0000313" key="11">
    <source>
        <dbReference type="Proteomes" id="UP000537130"/>
    </source>
</evidence>
<dbReference type="GO" id="GO:0015627">
    <property type="term" value="C:type II protein secretion system complex"/>
    <property type="evidence" value="ECO:0007669"/>
    <property type="project" value="InterPro"/>
</dbReference>
<dbReference type="Pfam" id="PF08334">
    <property type="entry name" value="T2SSG"/>
    <property type="match status" value="1"/>
</dbReference>
<dbReference type="RefSeq" id="WP_183409144.1">
    <property type="nucleotide sequence ID" value="NZ_JACHWY010000001.1"/>
</dbReference>
<accession>A0A7W4W2V9</accession>